<proteinExistence type="predicted"/>
<keyword evidence="2" id="KW-1185">Reference proteome</keyword>
<dbReference type="Proteomes" id="UP001195965">
    <property type="component" value="Chromosome"/>
</dbReference>
<evidence type="ECO:0000313" key="2">
    <source>
        <dbReference type="Proteomes" id="UP001195965"/>
    </source>
</evidence>
<gene>
    <name evidence="1" type="ORF">HHS34_002110</name>
</gene>
<dbReference type="EMBL" id="CP127526">
    <property type="protein sequence ID" value="XRI74005.1"/>
    <property type="molecule type" value="Genomic_DNA"/>
</dbReference>
<reference evidence="1 2" key="1">
    <citation type="journal article" date="2021" name="ISME J.">
        <title>Genomic evolution of the class Acidithiobacillia: deep-branching Proteobacteria living in extreme acidic conditions.</title>
        <authorList>
            <person name="Moya-Beltran A."/>
            <person name="Beard S."/>
            <person name="Rojas-Villalobos C."/>
            <person name="Issotta F."/>
            <person name="Gallardo Y."/>
            <person name="Ulloa R."/>
            <person name="Giaveno A."/>
            <person name="Degli Esposti M."/>
            <person name="Johnson D.B."/>
            <person name="Quatrini R."/>
        </authorList>
    </citation>
    <scope>NUCLEOTIDE SEQUENCE [LARGE SCALE GENOMIC DNA]</scope>
    <source>
        <strain evidence="1 2">GG1-14</strain>
    </source>
</reference>
<organism evidence="1 2">
    <name type="scientific">Acidithiobacillus montserratensis</name>
    <dbReference type="NCBI Taxonomy" id="2729135"/>
    <lineage>
        <taxon>Bacteria</taxon>
        <taxon>Pseudomonadati</taxon>
        <taxon>Pseudomonadota</taxon>
        <taxon>Acidithiobacillia</taxon>
        <taxon>Acidithiobacillales</taxon>
        <taxon>Acidithiobacillaceae</taxon>
        <taxon>Acidithiobacillus</taxon>
    </lineage>
</organism>
<accession>A0ACD5HGN0</accession>
<protein>
    <submittedName>
        <fullName evidence="1">Uncharacterized protein</fullName>
    </submittedName>
</protein>
<sequence length="914" mass="103826">MTDAESGDPTPLPKPHKSGGKKSAAVIPRDCPEFQRCMAAAENDPTIDANDLLAMFRDIGVYGTLLELKVVAANLQQVLELIASVEGWHSLPEAVLRWRPLLDWILRQDSSVIPDSEYDKNLHKAPLIGLCATSHPLYALLWWTTDINQLNDWYLLQGHVLLAHMRLIGKLPQRDYDYRTSVQAPYSDILSRIYVSGLFLREVSVRYANISAEFLNPRQQPQVLAESLYQFWDHFAKGKKKDVAQVEVDEDELDDPATYEDLKACLLRAHKDTLRKHLQGFIRMLALAYDLLTSTIRIESHGRGRRTIIQGYLPLMDTPVEHAEPDFSDPQKPVRTLYKRAEAANSLGRGSNPGGAERYQREFDIDPDENEGEAFVEELLLCSHQTGGGAANLLTTALQGRARTEALENQLFLWDYEQLTDTALQHLRRNMDRDFSEALSKNTVKPSLRAQSLALLAVLLGTGVGMVLGRQLNWVQSRQDLAGYHHFAYQPGTDGQPGLWYIHVQAPRSWRWTYHEAQDFCADIQDSILCLPDVGRYAQFLHQLLEQHPDLRTTSSGIFRRREASYQQDIQQYLRTIDPSGYLTLGRVENYLWRRCAGTGDIGEAGLICAKKQRLGQVRHFYTTLPQAKLVDRYIQVMEQTPGIRELSTDAENDPRSLPTASTGYLGSQFRPKIEVIQSAVKALGERLEQQGRALYAAPRGSPQKAPALQADWDSYYNHYTLYTWLYFAYATASRAICAPFPDNPVEGTASGFMVHQDKSTLDRSHLRLLWLPQTLLQQLQKQWDLAAQQQELVSQRVRDRVKGSNFMMRGRGSLTPLCPRQLRPWLQEFLGGDMPVNSHRRFCRGHLLEQGCPAEVVDAFMGHWYAGESPWSRYSSQSALAYVAQLKPHLETMLDTLGFRVQPLPPEYAMFHP</sequence>
<name>A0ACD5HGN0_9PROT</name>
<evidence type="ECO:0000313" key="1">
    <source>
        <dbReference type="EMBL" id="XRI74005.1"/>
    </source>
</evidence>